<sequence>MQTIDATPVALDEQADLIIEGITESTILSYFQTINAGDFSATAALFAVEGELNPPFESPVVGRDAIAAYLQQEATEIKLLPREGTAEKTEDGYTQIQVKGKVKTPLFSVNVGWIFLLNNRQEIAAATIKLLASPQELLNLRR</sequence>
<evidence type="ECO:0000259" key="1">
    <source>
        <dbReference type="Pfam" id="PF02136"/>
    </source>
</evidence>
<keyword evidence="3" id="KW-1185">Reference proteome</keyword>
<gene>
    <name evidence="2" type="ORF">ACE1CA_34520</name>
</gene>
<dbReference type="Gene3D" id="3.10.450.50">
    <property type="match status" value="1"/>
</dbReference>
<keyword evidence="2" id="KW-0413">Isomerase</keyword>
<dbReference type="RefSeq" id="WP_413281900.1">
    <property type="nucleotide sequence ID" value="NZ_JBHFNT010000317.1"/>
</dbReference>
<name>A0ABV4WWY1_9CYAN</name>
<dbReference type="InterPro" id="IPR032710">
    <property type="entry name" value="NTF2-like_dom_sf"/>
</dbReference>
<dbReference type="EMBL" id="JBHFNT010000317">
    <property type="protein sequence ID" value="MFB2839635.1"/>
    <property type="molecule type" value="Genomic_DNA"/>
</dbReference>
<feature type="domain" description="Nuclear transport factor 2" evidence="1">
    <location>
        <begin position="25"/>
        <end position="121"/>
    </location>
</feature>
<proteinExistence type="predicted"/>
<dbReference type="SUPFAM" id="SSF54427">
    <property type="entry name" value="NTF2-like"/>
    <property type="match status" value="1"/>
</dbReference>
<dbReference type="Proteomes" id="UP001576780">
    <property type="component" value="Unassembled WGS sequence"/>
</dbReference>
<dbReference type="InterPro" id="IPR002075">
    <property type="entry name" value="NTF2_dom"/>
</dbReference>
<comment type="caution">
    <text evidence="2">The sequence shown here is derived from an EMBL/GenBank/DDBJ whole genome shotgun (WGS) entry which is preliminary data.</text>
</comment>
<dbReference type="Pfam" id="PF02136">
    <property type="entry name" value="NTF2"/>
    <property type="match status" value="1"/>
</dbReference>
<accession>A0ABV4WWY1</accession>
<organism evidence="2 3">
    <name type="scientific">Floridaenema evergladense BLCC-F167</name>
    <dbReference type="NCBI Taxonomy" id="3153639"/>
    <lineage>
        <taxon>Bacteria</taxon>
        <taxon>Bacillati</taxon>
        <taxon>Cyanobacteriota</taxon>
        <taxon>Cyanophyceae</taxon>
        <taxon>Oscillatoriophycideae</taxon>
        <taxon>Aerosakkonematales</taxon>
        <taxon>Aerosakkonemataceae</taxon>
        <taxon>Floridanema</taxon>
        <taxon>Floridanema evergladense</taxon>
    </lineage>
</organism>
<evidence type="ECO:0000313" key="3">
    <source>
        <dbReference type="Proteomes" id="UP001576780"/>
    </source>
</evidence>
<protein>
    <submittedName>
        <fullName evidence="2">Ketosteroid isomerase family protein</fullName>
    </submittedName>
</protein>
<dbReference type="GO" id="GO:0016853">
    <property type="term" value="F:isomerase activity"/>
    <property type="evidence" value="ECO:0007669"/>
    <property type="project" value="UniProtKB-KW"/>
</dbReference>
<evidence type="ECO:0000313" key="2">
    <source>
        <dbReference type="EMBL" id="MFB2839635.1"/>
    </source>
</evidence>
<reference evidence="2 3" key="1">
    <citation type="submission" date="2024-09" db="EMBL/GenBank/DDBJ databases">
        <title>Floridaenema gen nov. (Aerosakkonemataceae, Aerosakkonematales ord. nov., Cyanobacteria) from benthic tropical and subtropical fresh waters, with the description of four new species.</title>
        <authorList>
            <person name="Moretto J.A."/>
            <person name="Berthold D.E."/>
            <person name="Lefler F.W."/>
            <person name="Huang I.-S."/>
            <person name="Laughinghouse H. IV."/>
        </authorList>
    </citation>
    <scope>NUCLEOTIDE SEQUENCE [LARGE SCALE GENOMIC DNA]</scope>
    <source>
        <strain evidence="2 3">BLCC-F167</strain>
    </source>
</reference>